<dbReference type="GO" id="GO:0016020">
    <property type="term" value="C:membrane"/>
    <property type="evidence" value="ECO:0007669"/>
    <property type="project" value="UniProtKB-SubCell"/>
</dbReference>
<feature type="transmembrane region" description="Helical" evidence="5">
    <location>
        <begin position="381"/>
        <end position="401"/>
    </location>
</feature>
<feature type="transmembrane region" description="Helical" evidence="5">
    <location>
        <begin position="474"/>
        <end position="495"/>
    </location>
</feature>
<gene>
    <name evidence="8" type="ORF">AW171_hschr31700</name>
</gene>
<keyword evidence="4 5" id="KW-0472">Membrane</keyword>
<dbReference type="CDD" id="cd07042">
    <property type="entry name" value="STAS_SulP_like_sulfate_transporter"/>
    <property type="match status" value="1"/>
</dbReference>
<evidence type="ECO:0000256" key="1">
    <source>
        <dbReference type="ARBA" id="ARBA00004141"/>
    </source>
</evidence>
<evidence type="ECO:0000259" key="6">
    <source>
        <dbReference type="Pfam" id="PF00916"/>
    </source>
</evidence>
<evidence type="ECO:0000256" key="3">
    <source>
        <dbReference type="ARBA" id="ARBA00022989"/>
    </source>
</evidence>
<keyword evidence="3 5" id="KW-1133">Transmembrane helix</keyword>
<feature type="domain" description="SLC26A/SulP transporter" evidence="6">
    <location>
        <begin position="209"/>
        <end position="605"/>
    </location>
</feature>
<dbReference type="EMBL" id="CP014243">
    <property type="protein sequence ID" value="AMD19847.1"/>
    <property type="molecule type" value="Genomic_DNA"/>
</dbReference>
<dbReference type="Pfam" id="PF00916">
    <property type="entry name" value="Sulfate_transp"/>
    <property type="match status" value="1"/>
</dbReference>
<dbReference type="SUPFAM" id="SSF52091">
    <property type="entry name" value="SpoIIaa-like"/>
    <property type="match status" value="1"/>
</dbReference>
<feature type="transmembrane region" description="Helical" evidence="5">
    <location>
        <begin position="543"/>
        <end position="560"/>
    </location>
</feature>
<feature type="domain" description="STAS" evidence="7">
    <location>
        <begin position="668"/>
        <end position="774"/>
    </location>
</feature>
<feature type="transmembrane region" description="Helical" evidence="5">
    <location>
        <begin position="201"/>
        <end position="221"/>
    </location>
</feature>
<dbReference type="SUPFAM" id="SSF51206">
    <property type="entry name" value="cAMP-binding domain-like"/>
    <property type="match status" value="1"/>
</dbReference>
<sequence>MSAGIHGDGSCTGRSSGNYNLTHTGGPAVRRSFVIVKPESYLGRSYVGSFTNGSHVGKDGRRVSESGLYREYAIAPSSVHDGISLCRQTAELNHYFSEYEAESDDAEQHLSIEGEEDLEDALAMMVIEEDDEQYMNPYYTEEPLEQQYVETVDEAGRPIQIPLSNISQEPGSYGAIDYEAYYAQNSQDDYDEFDGGSTCQGLFQILGCIPAVILGLLMNVLDALSYGMIIFPISEPVFSQLGPTGLSLFYVSTVVSQLVFSGGTSKFKTGIGSEMIEVTPFFHTMALSILNSLPEGNDEVVITTTLVCYAISTIIIGLTFLLLGKLNLGKLVGFFPRHILIGCIGGVAYFLIITGIEVTTRVESFEYSWVFFHRLFNRDDLFAKWALPVALASLLLVLQHIVHHPLLLPGFYLFVFCLFYFIVALVPTLSLELLREQGWVFQVPSTRERWFDFYKLYNPENIDWGLVHKQIPTMLALTFFGILHVPINVPALAISCNVDKYDIDRELSAHGYSNLFSGLLGSVPNYLVYTNSVLFIRAGANNALPGLLLAVATVFVMVAGPDSISFVPIPIVGSLIFLLGYELLKEVFYDTRGKLSRFEYITIVIIVVNMGVFDFVIGIIVGILIACFSYLIDSSKLQTVNGVFDGKVAKSTVYRDYLQTKFLDKIGEQIYVLKLQNILFFGTIVFIEKRIEQLFDGGSERKRIRYFILDFKNIRADHIDYSAAEGFNRIKRAMEMRCITLIISSITEHDCIYKAFNKVGLLDGVELFSDLNSALEWCENEYLVRYKELLDRSRYMKLKRREGQIKNEIYHYPPQTNTPRKSQLINVAQNMLQDERKASQITSLYKTKQPFLPILLLALKTFRPKVLSNDKHEIILWKQLCPYFKPTRLAPSAPISTRGNSFFVLESGVVKVLYQLPHGSIYESLSGNTCYPLNDEVPGAMISKIHAETDCLVWVIDSASLQRLKTDNLKVYTELQTVSMAVMQYRFRSILGYALISS</sequence>
<dbReference type="InterPro" id="IPR002645">
    <property type="entry name" value="STAS_dom"/>
</dbReference>
<dbReference type="Gene3D" id="3.30.750.24">
    <property type="entry name" value="STAS domain"/>
    <property type="match status" value="1"/>
</dbReference>
<dbReference type="STRING" id="45286.A0A120K1Y1"/>
<dbReference type="Pfam" id="PF01740">
    <property type="entry name" value="STAS"/>
    <property type="match status" value="1"/>
</dbReference>
<keyword evidence="2 5" id="KW-0812">Transmembrane</keyword>
<accession>A0A120K1Y1</accession>
<dbReference type="PANTHER" id="PTHR43310:SF4">
    <property type="entry name" value="AFR304WP"/>
    <property type="match status" value="1"/>
</dbReference>
<dbReference type="PANTHER" id="PTHR43310">
    <property type="entry name" value="SULFATE TRANSPORTER YBAR-RELATED"/>
    <property type="match status" value="1"/>
</dbReference>
<evidence type="ECO:0000256" key="2">
    <source>
        <dbReference type="ARBA" id="ARBA00022692"/>
    </source>
</evidence>
<dbReference type="InterPro" id="IPR018490">
    <property type="entry name" value="cNMP-bd_dom_sf"/>
</dbReference>
<evidence type="ECO:0000313" key="8">
    <source>
        <dbReference type="EMBL" id="AMD19847.1"/>
    </source>
</evidence>
<evidence type="ECO:0000256" key="5">
    <source>
        <dbReference type="SAM" id="Phobius"/>
    </source>
</evidence>
<protein>
    <submittedName>
        <fullName evidence="8">HCL304Cp</fullName>
    </submittedName>
</protein>
<dbReference type="GeneID" id="28723064"/>
<feature type="transmembrane region" description="Helical" evidence="5">
    <location>
        <begin position="407"/>
        <end position="426"/>
    </location>
</feature>
<name>A0A120K1Y1_9SACH</name>
<evidence type="ECO:0000259" key="7">
    <source>
        <dbReference type="Pfam" id="PF01740"/>
    </source>
</evidence>
<evidence type="ECO:0000313" key="9">
    <source>
        <dbReference type="Proteomes" id="UP000243052"/>
    </source>
</evidence>
<feature type="transmembrane region" description="Helical" evidence="5">
    <location>
        <begin position="335"/>
        <end position="360"/>
    </location>
</feature>
<proteinExistence type="predicted"/>
<feature type="transmembrane region" description="Helical" evidence="5">
    <location>
        <begin position="566"/>
        <end position="584"/>
    </location>
</feature>
<dbReference type="Proteomes" id="UP000243052">
    <property type="component" value="Chromosome iii"/>
</dbReference>
<dbReference type="InterPro" id="IPR011547">
    <property type="entry name" value="SLC26A/SulP_dom"/>
</dbReference>
<dbReference type="InterPro" id="IPR052706">
    <property type="entry name" value="Membrane-Transporter-like"/>
</dbReference>
<keyword evidence="9" id="KW-1185">Reference proteome</keyword>
<evidence type="ECO:0000256" key="4">
    <source>
        <dbReference type="ARBA" id="ARBA00023136"/>
    </source>
</evidence>
<comment type="subcellular location">
    <subcellularLocation>
        <location evidence="1">Membrane</location>
        <topology evidence="1">Multi-pass membrane protein</topology>
    </subcellularLocation>
</comment>
<dbReference type="AlphaFoldDB" id="A0A120K1Y1"/>
<dbReference type="InterPro" id="IPR036513">
    <property type="entry name" value="STAS_dom_sf"/>
</dbReference>
<feature type="transmembrane region" description="Helical" evidence="5">
    <location>
        <begin position="300"/>
        <end position="323"/>
    </location>
</feature>
<reference evidence="8 9" key="1">
    <citation type="submission" date="2016-01" db="EMBL/GenBank/DDBJ databases">
        <title>Genome sequence of the yeast Holleya sinecauda.</title>
        <authorList>
            <person name="Dietrich F.S."/>
        </authorList>
    </citation>
    <scope>NUCLEOTIDE SEQUENCE [LARGE SCALE GENOMIC DNA]</scope>
    <source>
        <strain evidence="8 9">ATCC 58844</strain>
    </source>
</reference>
<feature type="transmembrane region" description="Helical" evidence="5">
    <location>
        <begin position="604"/>
        <end position="632"/>
    </location>
</feature>
<dbReference type="OrthoDB" id="409725at2759"/>
<dbReference type="RefSeq" id="XP_017986843.1">
    <property type="nucleotide sequence ID" value="XM_018131269.1"/>
</dbReference>
<organism evidence="8 9">
    <name type="scientific">Eremothecium sinecaudum</name>
    <dbReference type="NCBI Taxonomy" id="45286"/>
    <lineage>
        <taxon>Eukaryota</taxon>
        <taxon>Fungi</taxon>
        <taxon>Dikarya</taxon>
        <taxon>Ascomycota</taxon>
        <taxon>Saccharomycotina</taxon>
        <taxon>Saccharomycetes</taxon>
        <taxon>Saccharomycetales</taxon>
        <taxon>Saccharomycetaceae</taxon>
        <taxon>Eremothecium</taxon>
    </lineage>
</organism>